<reference evidence="2 3" key="1">
    <citation type="submission" date="2020-10" db="EMBL/GenBank/DDBJ databases">
        <title>Identification of Nocardia species via Next-generation sequencing and recognition of intraspecies genetic diversity.</title>
        <authorList>
            <person name="Li P."/>
            <person name="Li P."/>
            <person name="Lu B."/>
        </authorList>
    </citation>
    <scope>NUCLEOTIDE SEQUENCE [LARGE SCALE GENOMIC DNA]</scope>
    <source>
        <strain evidence="2 3">BJ06-0143</strain>
    </source>
</reference>
<comment type="caution">
    <text evidence="2">The sequence shown here is derived from an EMBL/GenBank/DDBJ whole genome shotgun (WGS) entry which is preliminary data.</text>
</comment>
<feature type="transmembrane region" description="Helical" evidence="1">
    <location>
        <begin position="84"/>
        <end position="107"/>
    </location>
</feature>
<dbReference type="Proteomes" id="UP000707731">
    <property type="component" value="Unassembled WGS sequence"/>
</dbReference>
<protein>
    <submittedName>
        <fullName evidence="2">Uncharacterized protein</fullName>
    </submittedName>
</protein>
<feature type="transmembrane region" description="Helical" evidence="1">
    <location>
        <begin position="52"/>
        <end position="72"/>
    </location>
</feature>
<keyword evidence="3" id="KW-1185">Reference proteome</keyword>
<dbReference type="RefSeq" id="WP_195003681.1">
    <property type="nucleotide sequence ID" value="NZ_JADLQN010000003.1"/>
</dbReference>
<gene>
    <name evidence="2" type="ORF">IU449_20370</name>
</gene>
<keyword evidence="1" id="KW-1133">Transmembrane helix</keyword>
<keyword evidence="1" id="KW-0472">Membrane</keyword>
<evidence type="ECO:0000313" key="2">
    <source>
        <dbReference type="EMBL" id="MBF6356868.1"/>
    </source>
</evidence>
<organism evidence="2 3">
    <name type="scientific">Nocardia higoensis</name>
    <dbReference type="NCBI Taxonomy" id="228599"/>
    <lineage>
        <taxon>Bacteria</taxon>
        <taxon>Bacillati</taxon>
        <taxon>Actinomycetota</taxon>
        <taxon>Actinomycetes</taxon>
        <taxon>Mycobacteriales</taxon>
        <taxon>Nocardiaceae</taxon>
        <taxon>Nocardia</taxon>
    </lineage>
</organism>
<sequence length="182" mass="18179">MSQGVVSSTGPGGVAATVAVWFAVLAAAANLISLLVLGGSFVTDSGVYDNSLAVSTVLGAALLAGVFAYGALRMYRGEEEGRVTVLLGAGAWLAFALVGLLTSLSGYESDYGVHWSQPGGTAVDVAIATAGLPGVIDALVHGAWLPSAAAVILPLIVVLVTAAPATTRWFARADPGVARAGR</sequence>
<feature type="transmembrane region" description="Helical" evidence="1">
    <location>
        <begin position="143"/>
        <end position="163"/>
    </location>
</feature>
<evidence type="ECO:0000256" key="1">
    <source>
        <dbReference type="SAM" id="Phobius"/>
    </source>
</evidence>
<name>A0ABS0DG81_9NOCA</name>
<accession>A0ABS0DG81</accession>
<proteinExistence type="predicted"/>
<evidence type="ECO:0000313" key="3">
    <source>
        <dbReference type="Proteomes" id="UP000707731"/>
    </source>
</evidence>
<feature type="transmembrane region" description="Helical" evidence="1">
    <location>
        <begin position="12"/>
        <end position="32"/>
    </location>
</feature>
<keyword evidence="1" id="KW-0812">Transmembrane</keyword>
<dbReference type="EMBL" id="JADLQN010000003">
    <property type="protein sequence ID" value="MBF6356868.1"/>
    <property type="molecule type" value="Genomic_DNA"/>
</dbReference>